<evidence type="ECO:0000256" key="5">
    <source>
        <dbReference type="SAM" id="MobiDB-lite"/>
    </source>
</evidence>
<evidence type="ECO:0000256" key="1">
    <source>
        <dbReference type="ARBA" id="ARBA00004123"/>
    </source>
</evidence>
<dbReference type="EMBL" id="JBGMDY010000002">
    <property type="protein sequence ID" value="KAL2342418.1"/>
    <property type="molecule type" value="Genomic_DNA"/>
</dbReference>
<accession>A0ABD1N2V0</accession>
<gene>
    <name evidence="7" type="ORF">Fmac_003703</name>
</gene>
<keyword evidence="2" id="KW-0805">Transcription regulation</keyword>
<dbReference type="Gene3D" id="1.10.10.60">
    <property type="entry name" value="Homeodomain-like"/>
    <property type="match status" value="1"/>
</dbReference>
<comment type="caution">
    <text evidence="7">The sequence shown here is derived from an EMBL/GenBank/DDBJ whole genome shotgun (WGS) entry which is preliminary data.</text>
</comment>
<keyword evidence="3" id="KW-0804">Transcription</keyword>
<evidence type="ECO:0000256" key="3">
    <source>
        <dbReference type="ARBA" id="ARBA00023163"/>
    </source>
</evidence>
<feature type="domain" description="HTH myb-type" evidence="6">
    <location>
        <begin position="145"/>
        <end position="196"/>
    </location>
</feature>
<keyword evidence="8" id="KW-1185">Reference proteome</keyword>
<evidence type="ECO:0000259" key="6">
    <source>
        <dbReference type="PROSITE" id="PS51294"/>
    </source>
</evidence>
<keyword evidence="4" id="KW-0539">Nucleus</keyword>
<dbReference type="SUPFAM" id="SSF46689">
    <property type="entry name" value="Homeodomain-like"/>
    <property type="match status" value="1"/>
</dbReference>
<dbReference type="FunFam" id="1.10.10.60:FF:000007">
    <property type="entry name" value="Two-component response regulator"/>
    <property type="match status" value="1"/>
</dbReference>
<evidence type="ECO:0000313" key="7">
    <source>
        <dbReference type="EMBL" id="KAL2342418.1"/>
    </source>
</evidence>
<evidence type="ECO:0000256" key="2">
    <source>
        <dbReference type="ARBA" id="ARBA00023015"/>
    </source>
</evidence>
<dbReference type="InterPro" id="IPR044841">
    <property type="entry name" value="LUX/BOA-like"/>
</dbReference>
<reference evidence="7 8" key="1">
    <citation type="submission" date="2024-08" db="EMBL/GenBank/DDBJ databases">
        <title>Insights into the chromosomal genome structure of Flemingia macrophylla.</title>
        <authorList>
            <person name="Ding Y."/>
            <person name="Zhao Y."/>
            <person name="Bi W."/>
            <person name="Wu M."/>
            <person name="Zhao G."/>
            <person name="Gong Y."/>
            <person name="Li W."/>
            <person name="Zhang P."/>
        </authorList>
    </citation>
    <scope>NUCLEOTIDE SEQUENCE [LARGE SCALE GENOMIC DNA]</scope>
    <source>
        <strain evidence="7">DYQJB</strain>
        <tissue evidence="7">Leaf</tissue>
    </source>
</reference>
<evidence type="ECO:0000313" key="8">
    <source>
        <dbReference type="Proteomes" id="UP001603857"/>
    </source>
</evidence>
<organism evidence="7 8">
    <name type="scientific">Flemingia macrophylla</name>
    <dbReference type="NCBI Taxonomy" id="520843"/>
    <lineage>
        <taxon>Eukaryota</taxon>
        <taxon>Viridiplantae</taxon>
        <taxon>Streptophyta</taxon>
        <taxon>Embryophyta</taxon>
        <taxon>Tracheophyta</taxon>
        <taxon>Spermatophyta</taxon>
        <taxon>Magnoliopsida</taxon>
        <taxon>eudicotyledons</taxon>
        <taxon>Gunneridae</taxon>
        <taxon>Pentapetalae</taxon>
        <taxon>rosids</taxon>
        <taxon>fabids</taxon>
        <taxon>Fabales</taxon>
        <taxon>Fabaceae</taxon>
        <taxon>Papilionoideae</taxon>
        <taxon>50 kb inversion clade</taxon>
        <taxon>NPAAA clade</taxon>
        <taxon>indigoferoid/millettioid clade</taxon>
        <taxon>Phaseoleae</taxon>
        <taxon>Flemingia</taxon>
    </lineage>
</organism>
<dbReference type="InterPro" id="IPR006447">
    <property type="entry name" value="Myb_dom_plants"/>
</dbReference>
<dbReference type="PROSITE" id="PS51294">
    <property type="entry name" value="HTH_MYB"/>
    <property type="match status" value="1"/>
</dbReference>
<dbReference type="PANTHER" id="PTHR31442:SF29">
    <property type="entry name" value="HOMEODOMAIN-LIKE SUPERFAMILY PROTEIN"/>
    <property type="match status" value="1"/>
</dbReference>
<dbReference type="InterPro" id="IPR009057">
    <property type="entry name" value="Homeodomain-like_sf"/>
</dbReference>
<feature type="region of interest" description="Disordered" evidence="5">
    <location>
        <begin position="468"/>
        <end position="498"/>
    </location>
</feature>
<comment type="subcellular location">
    <subcellularLocation>
        <location evidence="1">Nucleus</location>
    </subcellularLocation>
</comment>
<dbReference type="GO" id="GO:0005634">
    <property type="term" value="C:nucleus"/>
    <property type="evidence" value="ECO:0007669"/>
    <property type="project" value="UniProtKB-SubCell"/>
</dbReference>
<protein>
    <recommendedName>
        <fullName evidence="6">HTH myb-type domain-containing protein</fullName>
    </recommendedName>
</protein>
<sequence length="498" mass="54136">MAEGSWDKFDDASLCAAFVAAAIYPSKHWLAEYRLGPHSSTRKIIGNVMSVDGSQSSVMKAVSNGACDYWIKPLNVGRLQNMWTHAFRKAIKNGHSKKRENDNSEFGSTVIDARGGVVSSSRESGEVGESNYSCQPPAKKPRVIWTLDLHRQFVKAVGQIGEDKAVPKKILEVMNIPGLTRENVASHLQKYRTFLKDSSDGAKQQNEMERLNSIQGTKESSVGVPVRVESITAPSHVSNLASLNLPPSHVSYNTQAILNPATSHVNTQAILNPATSHVSDNIFATLNLPPSHFSNNLLSALNLGPTPTIQLPNQFHPEQGVTHIGDPSNITIANNFLQSIMDPSINGVWLPVDIQKGNVLMDTFQQKQQRQQTMMHQQIGPSNLQPSSMMISGNPSFVTQNINYGLLSPHTINSLGASQIHGANIPGSTSGAVRYFPAPESDGLVPYGSRSGDLIYQEYTSIPPQSVEDTSFAIGSSGPNFSKDIVDNNTTKDEEEPN</sequence>
<dbReference type="NCBIfam" id="TIGR01557">
    <property type="entry name" value="myb_SHAQKYF"/>
    <property type="match status" value="1"/>
</dbReference>
<evidence type="ECO:0000256" key="4">
    <source>
        <dbReference type="ARBA" id="ARBA00023242"/>
    </source>
</evidence>
<dbReference type="Proteomes" id="UP001603857">
    <property type="component" value="Unassembled WGS sequence"/>
</dbReference>
<dbReference type="Pfam" id="PF00249">
    <property type="entry name" value="Myb_DNA-binding"/>
    <property type="match status" value="1"/>
</dbReference>
<dbReference type="PANTHER" id="PTHR31442">
    <property type="entry name" value="HOMEODOMAIN-LIKE SUPERFAMILY PROTEIN-RELATED"/>
    <property type="match status" value="1"/>
</dbReference>
<dbReference type="AlphaFoldDB" id="A0ABD1N2V0"/>
<dbReference type="InterPro" id="IPR001005">
    <property type="entry name" value="SANT/Myb"/>
</dbReference>
<feature type="compositionally biased region" description="Polar residues" evidence="5">
    <location>
        <begin position="468"/>
        <end position="480"/>
    </location>
</feature>
<proteinExistence type="predicted"/>
<name>A0ABD1N2V0_9FABA</name>
<dbReference type="InterPro" id="IPR017930">
    <property type="entry name" value="Myb_dom"/>
</dbReference>